<comment type="caution">
    <text evidence="1">The sequence shown here is derived from an EMBL/GenBank/DDBJ whole genome shotgun (WGS) entry which is preliminary data.</text>
</comment>
<gene>
    <name evidence="1" type="ORF">ACE41H_20320</name>
</gene>
<reference evidence="1 2" key="1">
    <citation type="submission" date="2024-09" db="EMBL/GenBank/DDBJ databases">
        <title>Paenibacillus zeirhizospherea sp. nov., isolated from surface of the maize (Zea mays) roots in a horticulture field, Hungary.</title>
        <authorList>
            <person name="Marton D."/>
            <person name="Farkas M."/>
            <person name="Bedics A."/>
            <person name="Toth E."/>
            <person name="Tancsics A."/>
            <person name="Boka K."/>
            <person name="Maroti G."/>
            <person name="Kriszt B."/>
            <person name="Cserhati M."/>
        </authorList>
    </citation>
    <scope>NUCLEOTIDE SEQUENCE [LARGE SCALE GENOMIC DNA]</scope>
    <source>
        <strain evidence="1 2">KCTC 33519</strain>
    </source>
</reference>
<keyword evidence="2" id="KW-1185">Reference proteome</keyword>
<dbReference type="Proteomes" id="UP001580346">
    <property type="component" value="Unassembled WGS sequence"/>
</dbReference>
<name>A0ABV5AY34_9BACL</name>
<protein>
    <submittedName>
        <fullName evidence="1">Uncharacterized protein</fullName>
    </submittedName>
</protein>
<evidence type="ECO:0000313" key="2">
    <source>
        <dbReference type="Proteomes" id="UP001580346"/>
    </source>
</evidence>
<accession>A0ABV5AY34</accession>
<dbReference type="EMBL" id="JBHHMI010000025">
    <property type="protein sequence ID" value="MFB5269113.1"/>
    <property type="molecule type" value="Genomic_DNA"/>
</dbReference>
<dbReference type="RefSeq" id="WP_375357389.1">
    <property type="nucleotide sequence ID" value="NZ_JBHHMI010000025.1"/>
</dbReference>
<evidence type="ECO:0000313" key="1">
    <source>
        <dbReference type="EMBL" id="MFB5269113.1"/>
    </source>
</evidence>
<organism evidence="1 2">
    <name type="scientific">Paenibacillus enshidis</name>
    <dbReference type="NCBI Taxonomy" id="1458439"/>
    <lineage>
        <taxon>Bacteria</taxon>
        <taxon>Bacillati</taxon>
        <taxon>Bacillota</taxon>
        <taxon>Bacilli</taxon>
        <taxon>Bacillales</taxon>
        <taxon>Paenibacillaceae</taxon>
        <taxon>Paenibacillus</taxon>
    </lineage>
</organism>
<sequence length="289" mass="33076">MRKTSKRRYSESKQELLKKRGMNWSFREERFCSGIAEELRSGEFGKGLSNDEMVEMIALLLMSCKNSIVRVNDKRKKTYYQKPHQFTDKYVMLSEIIHKKEFLEAWIYHYKKYKEKNMRLEHRHTLGRIDSDKGYLLNNIEAQAYGENTAQMMIERRSQPCIAIVASRSGEIGIVIESPSVANCIARINELMGLDLSRGSFKGNLGDGISRFDGNNSISIISRDRLLAEPVVIDMGVTMHNVVDDISVRLSILPEISECGCQKVRLQVDDLGIVYADFVEEDTGEKSSQ</sequence>
<proteinExistence type="predicted"/>